<feature type="domain" description="HTH araC/xylS-type" evidence="4">
    <location>
        <begin position="201"/>
        <end position="299"/>
    </location>
</feature>
<dbReference type="PANTHER" id="PTHR46796">
    <property type="entry name" value="HTH-TYPE TRANSCRIPTIONAL ACTIVATOR RHAS-RELATED"/>
    <property type="match status" value="1"/>
</dbReference>
<keyword evidence="6" id="KW-1185">Reference proteome</keyword>
<dbReference type="SUPFAM" id="SSF46689">
    <property type="entry name" value="Homeodomain-like"/>
    <property type="match status" value="2"/>
</dbReference>
<dbReference type="InterPro" id="IPR009057">
    <property type="entry name" value="Homeodomain-like_sf"/>
</dbReference>
<organism evidence="5 6">
    <name type="scientific">Rhizobium dioscoreae</name>
    <dbReference type="NCBI Taxonomy" id="2653122"/>
    <lineage>
        <taxon>Bacteria</taxon>
        <taxon>Pseudomonadati</taxon>
        <taxon>Pseudomonadota</taxon>
        <taxon>Alphaproteobacteria</taxon>
        <taxon>Hyphomicrobiales</taxon>
        <taxon>Rhizobiaceae</taxon>
        <taxon>Rhizobium/Agrobacterium group</taxon>
        <taxon>Rhizobium</taxon>
    </lineage>
</organism>
<evidence type="ECO:0000259" key="4">
    <source>
        <dbReference type="PROSITE" id="PS01124"/>
    </source>
</evidence>
<evidence type="ECO:0000313" key="6">
    <source>
        <dbReference type="Proteomes" id="UP000390335"/>
    </source>
</evidence>
<dbReference type="PANTHER" id="PTHR46796:SF7">
    <property type="entry name" value="ARAC FAMILY TRANSCRIPTIONAL REGULATOR"/>
    <property type="match status" value="1"/>
</dbReference>
<dbReference type="PROSITE" id="PS01124">
    <property type="entry name" value="HTH_ARAC_FAMILY_2"/>
    <property type="match status" value="1"/>
</dbReference>
<dbReference type="Pfam" id="PF12833">
    <property type="entry name" value="HTH_18"/>
    <property type="match status" value="1"/>
</dbReference>
<evidence type="ECO:0000256" key="3">
    <source>
        <dbReference type="ARBA" id="ARBA00023163"/>
    </source>
</evidence>
<dbReference type="Proteomes" id="UP000390335">
    <property type="component" value="Unassembled WGS sequence"/>
</dbReference>
<proteinExistence type="predicted"/>
<dbReference type="EMBL" id="BLAJ01000006">
    <property type="protein sequence ID" value="GES52186.1"/>
    <property type="molecule type" value="Genomic_DNA"/>
</dbReference>
<gene>
    <name evidence="5" type="ORF">RsS93_48000</name>
</gene>
<dbReference type="RefSeq" id="WP_152094392.1">
    <property type="nucleotide sequence ID" value="NZ_BLAJ01000006.1"/>
</dbReference>
<comment type="caution">
    <text evidence="5">The sequence shown here is derived from an EMBL/GenBank/DDBJ whole genome shotgun (WGS) entry which is preliminary data.</text>
</comment>
<dbReference type="InterPro" id="IPR050204">
    <property type="entry name" value="AraC_XylS_family_regulators"/>
</dbReference>
<dbReference type="InterPro" id="IPR018062">
    <property type="entry name" value="HTH_AraC-typ_CS"/>
</dbReference>
<keyword evidence="2" id="KW-0238">DNA-binding</keyword>
<keyword evidence="1" id="KW-0805">Transcription regulation</keyword>
<dbReference type="PROSITE" id="PS00041">
    <property type="entry name" value="HTH_ARAC_FAMILY_1"/>
    <property type="match status" value="1"/>
</dbReference>
<name>A0ABQ0Z9G4_9HYPH</name>
<dbReference type="InterPro" id="IPR018060">
    <property type="entry name" value="HTH_AraC"/>
</dbReference>
<evidence type="ECO:0000256" key="1">
    <source>
        <dbReference type="ARBA" id="ARBA00023015"/>
    </source>
</evidence>
<dbReference type="Pfam" id="PF12852">
    <property type="entry name" value="Cupin_6"/>
    <property type="match status" value="1"/>
</dbReference>
<protein>
    <submittedName>
        <fullName evidence="5">AraC family transcriptional regulator</fullName>
    </submittedName>
</protein>
<accession>A0ABQ0Z9G4</accession>
<dbReference type="InterPro" id="IPR032783">
    <property type="entry name" value="AraC_lig"/>
</dbReference>
<reference evidence="5 6" key="1">
    <citation type="journal article" date="2020" name="Genome Biol. Evol.">
        <title>Rhizobium dioscoreae sp. nov., a plant growth-promoting bacterium isolated from yam (Dioscorea species).</title>
        <authorList>
            <person name="Ouyabe M."/>
            <person name="Tanaka N."/>
            <person name="Shiwa Y."/>
            <person name="Fujita N."/>
            <person name="Kikuno H."/>
            <person name="Babil P."/>
            <person name="Shiwachi H."/>
        </authorList>
    </citation>
    <scope>NUCLEOTIDE SEQUENCE [LARGE SCALE GENOMIC DNA]</scope>
    <source>
        <strain evidence="5 6">S-93</strain>
    </source>
</reference>
<sequence length="322" mass="35083">MDALSDVLSLLKLRSYVSGGFDAGGDWAISFGPHEGIKFHAVVTGSCWISVEGESPVQVSAGECFLLPRGRPFQIASDLSVAPVPVSQVLPPRPEGRILTYNGGGDYLSIGGYFTLSEGQSELLLNVLPPLLHIRDRPGSATLNWCVERMRQELSEGQPGDFIVAQQLATIVLVQALRLYLSDRTAEEAGWLSALADKRLRAAIAAMHGAPGQRWTVQTLAREAGMSRTAFAVTFKERVGLSPMDYLTRWRMMQAADRLTSTRQSLAEIGLALGYESEKSFSTAFKRVMNCSPRQYGRRQVEAGEAGRRLASGSEQSFSSLP</sequence>
<evidence type="ECO:0000313" key="5">
    <source>
        <dbReference type="EMBL" id="GES52186.1"/>
    </source>
</evidence>
<evidence type="ECO:0000256" key="2">
    <source>
        <dbReference type="ARBA" id="ARBA00023125"/>
    </source>
</evidence>
<dbReference type="Gene3D" id="1.10.10.60">
    <property type="entry name" value="Homeodomain-like"/>
    <property type="match status" value="2"/>
</dbReference>
<keyword evidence="3" id="KW-0804">Transcription</keyword>
<dbReference type="SMART" id="SM00342">
    <property type="entry name" value="HTH_ARAC"/>
    <property type="match status" value="1"/>
</dbReference>